<comment type="caution">
    <text evidence="1">The sequence shown here is derived from an EMBL/GenBank/DDBJ whole genome shotgun (WGS) entry which is preliminary data.</text>
</comment>
<sequence length="122" mass="13850">MLQDLEKSLKQVREAEDVKPIVRVAAHASILLAQKYHSLTNEFMCPNKKLQWRKVAVPRDIRSRQQPAFWSEGRPFNLLTNWVHVSDLAPLSDEISCFWQLPTSPEAALGAAGGCKRLVLRT</sequence>
<reference evidence="1" key="2">
    <citation type="journal article" date="2022" name="New Phytol.">
        <title>Evolutionary transition to the ectomycorrhizal habit in the genomes of a hyperdiverse lineage of mushroom-forming fungi.</title>
        <authorList>
            <person name="Looney B."/>
            <person name="Miyauchi S."/>
            <person name="Morin E."/>
            <person name="Drula E."/>
            <person name="Courty P.E."/>
            <person name="Kohler A."/>
            <person name="Kuo A."/>
            <person name="LaButti K."/>
            <person name="Pangilinan J."/>
            <person name="Lipzen A."/>
            <person name="Riley R."/>
            <person name="Andreopoulos W."/>
            <person name="He G."/>
            <person name="Johnson J."/>
            <person name="Nolan M."/>
            <person name="Tritt A."/>
            <person name="Barry K.W."/>
            <person name="Grigoriev I.V."/>
            <person name="Nagy L.G."/>
            <person name="Hibbett D."/>
            <person name="Henrissat B."/>
            <person name="Matheny P.B."/>
            <person name="Labbe J."/>
            <person name="Martin F.M."/>
        </authorList>
    </citation>
    <scope>NUCLEOTIDE SEQUENCE</scope>
    <source>
        <strain evidence="1">FP105234-sp</strain>
    </source>
</reference>
<evidence type="ECO:0000313" key="2">
    <source>
        <dbReference type="Proteomes" id="UP000814033"/>
    </source>
</evidence>
<proteinExistence type="predicted"/>
<gene>
    <name evidence="1" type="ORF">FA95DRAFT_1663050</name>
</gene>
<evidence type="ECO:0000313" key="1">
    <source>
        <dbReference type="EMBL" id="KAI0038414.1"/>
    </source>
</evidence>
<name>A0ACB8R2T1_9AGAM</name>
<protein>
    <submittedName>
        <fullName evidence="1">Uncharacterized protein</fullName>
    </submittedName>
</protein>
<keyword evidence="2" id="KW-1185">Reference proteome</keyword>
<accession>A0ACB8R2T1</accession>
<dbReference type="EMBL" id="MU276506">
    <property type="protein sequence ID" value="KAI0038414.1"/>
    <property type="molecule type" value="Genomic_DNA"/>
</dbReference>
<organism evidence="1 2">
    <name type="scientific">Auriscalpium vulgare</name>
    <dbReference type="NCBI Taxonomy" id="40419"/>
    <lineage>
        <taxon>Eukaryota</taxon>
        <taxon>Fungi</taxon>
        <taxon>Dikarya</taxon>
        <taxon>Basidiomycota</taxon>
        <taxon>Agaricomycotina</taxon>
        <taxon>Agaricomycetes</taxon>
        <taxon>Russulales</taxon>
        <taxon>Auriscalpiaceae</taxon>
        <taxon>Auriscalpium</taxon>
    </lineage>
</organism>
<dbReference type="Proteomes" id="UP000814033">
    <property type="component" value="Unassembled WGS sequence"/>
</dbReference>
<reference evidence="1" key="1">
    <citation type="submission" date="2021-02" db="EMBL/GenBank/DDBJ databases">
        <authorList>
            <consortium name="DOE Joint Genome Institute"/>
            <person name="Ahrendt S."/>
            <person name="Looney B.P."/>
            <person name="Miyauchi S."/>
            <person name="Morin E."/>
            <person name="Drula E."/>
            <person name="Courty P.E."/>
            <person name="Chicoki N."/>
            <person name="Fauchery L."/>
            <person name="Kohler A."/>
            <person name="Kuo A."/>
            <person name="Labutti K."/>
            <person name="Pangilinan J."/>
            <person name="Lipzen A."/>
            <person name="Riley R."/>
            <person name="Andreopoulos W."/>
            <person name="He G."/>
            <person name="Johnson J."/>
            <person name="Barry K.W."/>
            <person name="Grigoriev I.V."/>
            <person name="Nagy L."/>
            <person name="Hibbett D."/>
            <person name="Henrissat B."/>
            <person name="Matheny P.B."/>
            <person name="Labbe J."/>
            <person name="Martin F."/>
        </authorList>
    </citation>
    <scope>NUCLEOTIDE SEQUENCE</scope>
    <source>
        <strain evidence="1">FP105234-sp</strain>
    </source>
</reference>